<evidence type="ECO:0000256" key="19">
    <source>
        <dbReference type="HAMAP-Rule" id="MF_01283"/>
    </source>
</evidence>
<dbReference type="HAMAP" id="MF_01283">
    <property type="entry name" value="RibBA"/>
    <property type="match status" value="1"/>
</dbReference>
<dbReference type="GO" id="GO:0008270">
    <property type="term" value="F:zinc ion binding"/>
    <property type="evidence" value="ECO:0007669"/>
    <property type="project" value="UniProtKB-UniRule"/>
</dbReference>
<dbReference type="UniPathway" id="UPA00275">
    <property type="reaction ID" value="UER00399"/>
</dbReference>
<keyword evidence="13 19" id="KW-0342">GTP-binding</keyword>
<dbReference type="RefSeq" id="WP_115362427.1">
    <property type="nucleotide sequence ID" value="NZ_CP038012.1"/>
</dbReference>
<protein>
    <recommendedName>
        <fullName evidence="19">Riboflavin biosynthesis protein RibBA</fullName>
    </recommendedName>
    <domain>
        <recommendedName>
            <fullName evidence="19">3,4-dihydroxy-2-butanone 4-phosphate synthase</fullName>
            <shortName evidence="19">DHBP synthase</shortName>
            <ecNumber evidence="19">4.1.99.12</ecNumber>
        </recommendedName>
    </domain>
    <domain>
        <recommendedName>
            <fullName evidence="19">GTP cyclohydrolase-2</fullName>
            <ecNumber evidence="19">3.5.4.25</ecNumber>
        </recommendedName>
        <alternativeName>
            <fullName evidence="19">GTP cyclohydrolase II</fullName>
        </alternativeName>
    </domain>
</protein>
<dbReference type="InterPro" id="IPR032677">
    <property type="entry name" value="GTP_cyclohydro_II"/>
</dbReference>
<keyword evidence="7 19" id="KW-0686">Riboflavin biosynthesis</keyword>
<dbReference type="SUPFAM" id="SSF142695">
    <property type="entry name" value="RibA-like"/>
    <property type="match status" value="1"/>
</dbReference>
<feature type="binding site" evidence="19">
    <location>
        <position position="255"/>
    </location>
    <ligand>
        <name>Zn(2+)</name>
        <dbReference type="ChEBI" id="CHEBI:29105"/>
        <note>catalytic</note>
    </ligand>
</feature>
<keyword evidence="10 19" id="KW-0378">Hydrolase</keyword>
<keyword evidence="12 19" id="KW-0460">Magnesium</keyword>
<evidence type="ECO:0000256" key="13">
    <source>
        <dbReference type="ARBA" id="ARBA00023134"/>
    </source>
</evidence>
<feature type="site" description="Essential for DHBP synthase activity" evidence="19">
    <location>
        <position position="124"/>
    </location>
</feature>
<feature type="binding site" evidence="19">
    <location>
        <begin position="138"/>
        <end position="142"/>
    </location>
    <ligand>
        <name>D-ribulose 5-phosphate</name>
        <dbReference type="ChEBI" id="CHEBI:58121"/>
    </ligand>
</feature>
<keyword evidence="16 19" id="KW-0511">Multifunctional enzyme</keyword>
<evidence type="ECO:0000256" key="10">
    <source>
        <dbReference type="ARBA" id="ARBA00022801"/>
    </source>
</evidence>
<keyword evidence="15 19" id="KW-0456">Lyase</keyword>
<dbReference type="PANTHER" id="PTHR21327">
    <property type="entry name" value="GTP CYCLOHYDROLASE II-RELATED"/>
    <property type="match status" value="1"/>
</dbReference>
<evidence type="ECO:0000256" key="18">
    <source>
        <dbReference type="ARBA" id="ARBA00049295"/>
    </source>
</evidence>
<dbReference type="SUPFAM" id="SSF55821">
    <property type="entry name" value="YrdC/RibB"/>
    <property type="match status" value="1"/>
</dbReference>
<dbReference type="EMBL" id="UGYZ01000002">
    <property type="protein sequence ID" value="SUJ14162.1"/>
    <property type="molecule type" value="Genomic_DNA"/>
</dbReference>
<evidence type="ECO:0000256" key="5">
    <source>
        <dbReference type="ARBA" id="ARBA00004904"/>
    </source>
</evidence>
<dbReference type="InterPro" id="IPR017945">
    <property type="entry name" value="DHBP_synth_RibB-like_a/b_dom"/>
</dbReference>
<dbReference type="GO" id="GO:0009231">
    <property type="term" value="P:riboflavin biosynthetic process"/>
    <property type="evidence" value="ECO:0007669"/>
    <property type="project" value="UniProtKB-UniRule"/>
</dbReference>
<feature type="binding site" evidence="19">
    <location>
        <position position="315"/>
    </location>
    <ligand>
        <name>GTP</name>
        <dbReference type="ChEBI" id="CHEBI:37565"/>
    </ligand>
</feature>
<dbReference type="NCBIfam" id="TIGR00506">
    <property type="entry name" value="ribB"/>
    <property type="match status" value="1"/>
</dbReference>
<dbReference type="GO" id="GO:0003935">
    <property type="term" value="F:GTP cyclohydrolase II activity"/>
    <property type="evidence" value="ECO:0007669"/>
    <property type="project" value="UniProtKB-UniRule"/>
</dbReference>
<dbReference type="EC" id="3.5.4.25" evidence="19"/>
<feature type="binding site" evidence="19">
    <location>
        <position position="266"/>
    </location>
    <ligand>
        <name>Zn(2+)</name>
        <dbReference type="ChEBI" id="CHEBI:29105"/>
        <note>catalytic</note>
    </ligand>
</feature>
<evidence type="ECO:0000256" key="16">
    <source>
        <dbReference type="ARBA" id="ARBA00023268"/>
    </source>
</evidence>
<proteinExistence type="inferred from homology"/>
<feature type="binding site" evidence="19">
    <location>
        <position position="27"/>
    </location>
    <ligand>
        <name>Mg(2+)</name>
        <dbReference type="ChEBI" id="CHEBI:18420"/>
        <label>1</label>
    </ligand>
</feature>
<evidence type="ECO:0000256" key="11">
    <source>
        <dbReference type="ARBA" id="ARBA00022833"/>
    </source>
</evidence>
<dbReference type="Pfam" id="PF00925">
    <property type="entry name" value="GTP_cyclohydro2"/>
    <property type="match status" value="1"/>
</dbReference>
<feature type="binding site" evidence="19">
    <location>
        <position position="162"/>
    </location>
    <ligand>
        <name>D-ribulose 5-phosphate</name>
        <dbReference type="ChEBI" id="CHEBI:58121"/>
    </ligand>
</feature>
<feature type="region of interest" description="DHBP synthase" evidence="19">
    <location>
        <begin position="1"/>
        <end position="199"/>
    </location>
</feature>
<feature type="binding site" evidence="19">
    <location>
        <begin position="26"/>
        <end position="27"/>
    </location>
    <ligand>
        <name>D-ribulose 5-phosphate</name>
        <dbReference type="ChEBI" id="CHEBI:58121"/>
    </ligand>
</feature>
<comment type="catalytic activity">
    <reaction evidence="1 19">
        <text>D-ribulose 5-phosphate = (2S)-2-hydroxy-3-oxobutyl phosphate + formate + H(+)</text>
        <dbReference type="Rhea" id="RHEA:18457"/>
        <dbReference type="ChEBI" id="CHEBI:15378"/>
        <dbReference type="ChEBI" id="CHEBI:15740"/>
        <dbReference type="ChEBI" id="CHEBI:58121"/>
        <dbReference type="ChEBI" id="CHEBI:58830"/>
        <dbReference type="EC" id="4.1.99.12"/>
    </reaction>
</comment>
<comment type="function">
    <text evidence="17 19">Catalyzes the conversion of GTP to 2,5-diamino-6-ribosylamino-4(3H)-pyrimidinone 5'-phosphate (DARP), formate and pyrophosphate.</text>
</comment>
<dbReference type="HAMAP" id="MF_00179">
    <property type="entry name" value="RibA"/>
    <property type="match status" value="1"/>
</dbReference>
<evidence type="ECO:0000256" key="6">
    <source>
        <dbReference type="ARBA" id="ARBA00005520"/>
    </source>
</evidence>
<dbReference type="NCBIfam" id="NF006803">
    <property type="entry name" value="PRK09311.1"/>
    <property type="match status" value="1"/>
</dbReference>
<feature type="active site" description="Nucleophile; for GTP cyclohydrolase activity" evidence="19">
    <location>
        <position position="329"/>
    </location>
</feature>
<evidence type="ECO:0000256" key="2">
    <source>
        <dbReference type="ARBA" id="ARBA00001936"/>
    </source>
</evidence>
<feature type="binding site" evidence="19">
    <location>
        <position position="350"/>
    </location>
    <ligand>
        <name>GTP</name>
        <dbReference type="ChEBI" id="CHEBI:37565"/>
    </ligand>
</feature>
<dbReference type="Gene3D" id="3.40.50.10990">
    <property type="entry name" value="GTP cyclohydrolase II"/>
    <property type="match status" value="1"/>
</dbReference>
<comment type="cofactor">
    <cofactor evidence="2">
        <name>Mn(2+)</name>
        <dbReference type="ChEBI" id="CHEBI:29035"/>
    </cofactor>
</comment>
<dbReference type="GO" id="GO:0005829">
    <property type="term" value="C:cytosol"/>
    <property type="evidence" value="ECO:0007669"/>
    <property type="project" value="TreeGrafter"/>
</dbReference>
<evidence type="ECO:0000313" key="21">
    <source>
        <dbReference type="EMBL" id="SUJ14162.1"/>
    </source>
</evidence>
<evidence type="ECO:0000256" key="4">
    <source>
        <dbReference type="ARBA" id="ARBA00004853"/>
    </source>
</evidence>
<dbReference type="GO" id="GO:0005525">
    <property type="term" value="F:GTP binding"/>
    <property type="evidence" value="ECO:0007669"/>
    <property type="project" value="UniProtKB-KW"/>
</dbReference>
<keyword evidence="8 19" id="KW-0479">Metal-binding</keyword>
<feature type="binding site" evidence="19">
    <location>
        <position position="31"/>
    </location>
    <ligand>
        <name>D-ribulose 5-phosphate</name>
        <dbReference type="ChEBI" id="CHEBI:58121"/>
    </ligand>
</feature>
<keyword evidence="9 19" id="KW-0547">Nucleotide-binding</keyword>
<dbReference type="PIRSF" id="PIRSF001259">
    <property type="entry name" value="RibA"/>
    <property type="match status" value="1"/>
</dbReference>
<dbReference type="InterPro" id="IPR016299">
    <property type="entry name" value="Riboflavin_synth_RibBA"/>
</dbReference>
<dbReference type="NCBIfam" id="TIGR00505">
    <property type="entry name" value="ribA"/>
    <property type="match status" value="1"/>
</dbReference>
<evidence type="ECO:0000256" key="1">
    <source>
        <dbReference type="ARBA" id="ARBA00000141"/>
    </source>
</evidence>
<feature type="binding site" evidence="19">
    <location>
        <position position="355"/>
    </location>
    <ligand>
        <name>GTP</name>
        <dbReference type="ChEBI" id="CHEBI:37565"/>
    </ligand>
</feature>
<dbReference type="EC" id="4.1.99.12" evidence="19"/>
<organism evidence="21 22">
    <name type="scientific">Sporosarcina pasteurii</name>
    <name type="common">Bacillus pasteurii</name>
    <dbReference type="NCBI Taxonomy" id="1474"/>
    <lineage>
        <taxon>Bacteria</taxon>
        <taxon>Bacillati</taxon>
        <taxon>Bacillota</taxon>
        <taxon>Bacilli</taxon>
        <taxon>Bacillales</taxon>
        <taxon>Caryophanaceae</taxon>
        <taxon>Sporosarcina</taxon>
    </lineage>
</organism>
<comment type="similarity">
    <text evidence="6 19">In the N-terminal section; belongs to the DHBP synthase family.</text>
</comment>
<dbReference type="Pfam" id="PF00926">
    <property type="entry name" value="DHBP_synthase"/>
    <property type="match status" value="1"/>
</dbReference>
<feature type="region of interest" description="GTP cyclohydrolase II" evidence="19">
    <location>
        <begin position="200"/>
        <end position="397"/>
    </location>
</feature>
<feature type="binding site" evidence="19">
    <location>
        <position position="271"/>
    </location>
    <ligand>
        <name>GTP</name>
        <dbReference type="ChEBI" id="CHEBI:37565"/>
    </ligand>
</feature>
<comment type="pathway">
    <text evidence="4 19">Cofactor biosynthesis; riboflavin biosynthesis; 5-amino-6-(D-ribitylamino)uracil from GTP: step 1/4.</text>
</comment>
<feature type="binding site" evidence="19">
    <location>
        <position position="27"/>
    </location>
    <ligand>
        <name>Mg(2+)</name>
        <dbReference type="ChEBI" id="CHEBI:18420"/>
        <label>2</label>
    </ligand>
</feature>
<feature type="site" description="Essential for DHBP synthase activity" evidence="19">
    <location>
        <position position="162"/>
    </location>
</feature>
<evidence type="ECO:0000256" key="17">
    <source>
        <dbReference type="ARBA" id="ARBA00043932"/>
    </source>
</evidence>
<dbReference type="GO" id="GO:0030145">
    <property type="term" value="F:manganese ion binding"/>
    <property type="evidence" value="ECO:0007669"/>
    <property type="project" value="UniProtKB-UniRule"/>
</dbReference>
<dbReference type="OrthoDB" id="9793111at2"/>
<feature type="active site" description="Proton acceptor; for GTP cyclohydrolase activity" evidence="19">
    <location>
        <position position="327"/>
    </location>
</feature>
<sequence>MYTTVEKAIEELKKGKAIIVVDDEDRENEGDFLALGKYATPEMINFMASEGKGLICVPIEEEMAAQLQLPLMAAENSDPYRTAFTVSIDHVTTHTGISTFERSATILSMLNPNAKPEEFNRPGHIFPLIAKSGGVLERPGHTEAAVDLAKLSGAEPAGVICEILNPDGTMARGPELKEIAERFDLVILTIEELVNYRQARESLVEHVVDIELSTQFGEFKVFTYVEKLTGQEHLAFVKGEIEMHENVLVRVHSECLTGDIFGSNRCDCGPQLHAALRQIENEGKGILLYLRQEGRGIGLVNKMKAYLLQDEGYDTVEANEKLGFPDDARDYRIGAHILRDLGVTQISLLTNNPRKITGLETNGVQVIERLPIEMPAKEENRRYMETKKTKLGHLIHA</sequence>
<dbReference type="InterPro" id="IPR000422">
    <property type="entry name" value="DHBP_synthase_RibB"/>
</dbReference>
<evidence type="ECO:0000256" key="14">
    <source>
        <dbReference type="ARBA" id="ARBA00023211"/>
    </source>
</evidence>
<comment type="similarity">
    <text evidence="19">In the C-terminal section; belongs to the GTP cyclohydrolase II family.</text>
</comment>
<feature type="binding site" evidence="19">
    <location>
        <position position="268"/>
    </location>
    <ligand>
        <name>Zn(2+)</name>
        <dbReference type="ChEBI" id="CHEBI:29105"/>
        <note>catalytic</note>
    </ligand>
</feature>
<dbReference type="InterPro" id="IPR036144">
    <property type="entry name" value="RibA-like_sf"/>
</dbReference>
<dbReference type="AlphaFoldDB" id="A0A380C7X8"/>
<name>A0A380C7X8_SPOPA</name>
<dbReference type="Proteomes" id="UP000254519">
    <property type="component" value="Unassembled WGS sequence"/>
</dbReference>
<evidence type="ECO:0000256" key="12">
    <source>
        <dbReference type="ARBA" id="ARBA00022842"/>
    </source>
</evidence>
<dbReference type="CDD" id="cd00641">
    <property type="entry name" value="GTP_cyclohydro2"/>
    <property type="match status" value="1"/>
</dbReference>
<feature type="domain" description="GTP cyclohydrolase II" evidence="20">
    <location>
        <begin position="206"/>
        <end position="371"/>
    </location>
</feature>
<accession>A0A380C7X8</accession>
<keyword evidence="11 19" id="KW-0862">Zinc</keyword>
<dbReference type="NCBIfam" id="NF001591">
    <property type="entry name" value="PRK00393.1"/>
    <property type="match status" value="1"/>
</dbReference>
<comment type="pathway">
    <text evidence="5 19">Cofactor biosynthesis; riboflavin biosynthesis; 2-hydroxy-3-oxobutyl phosphate from D-ribulose 5-phosphate: step 1/1.</text>
</comment>
<evidence type="ECO:0000259" key="20">
    <source>
        <dbReference type="Pfam" id="PF00925"/>
    </source>
</evidence>
<keyword evidence="14 19" id="KW-0464">Manganese</keyword>
<gene>
    <name evidence="19 21" type="primary">ribBA</name>
    <name evidence="21" type="ORF">NCTC4822_02372</name>
</gene>
<evidence type="ECO:0000256" key="3">
    <source>
        <dbReference type="ARBA" id="ARBA00002284"/>
    </source>
</evidence>
<comment type="catalytic activity">
    <reaction evidence="18 19">
        <text>GTP + 4 H2O = 2,5-diamino-6-hydroxy-4-(5-phosphoribosylamino)-pyrimidine + formate + 2 phosphate + 3 H(+)</text>
        <dbReference type="Rhea" id="RHEA:23704"/>
        <dbReference type="ChEBI" id="CHEBI:15377"/>
        <dbReference type="ChEBI" id="CHEBI:15378"/>
        <dbReference type="ChEBI" id="CHEBI:15740"/>
        <dbReference type="ChEBI" id="CHEBI:37565"/>
        <dbReference type="ChEBI" id="CHEBI:43474"/>
        <dbReference type="ChEBI" id="CHEBI:58614"/>
        <dbReference type="EC" id="3.5.4.25"/>
    </reaction>
</comment>
<feature type="binding site" evidence="19">
    <location>
        <position position="141"/>
    </location>
    <ligand>
        <name>Mg(2+)</name>
        <dbReference type="ChEBI" id="CHEBI:18420"/>
        <label>2</label>
    </ligand>
</feature>
<feature type="binding site" evidence="19">
    <location>
        <begin position="293"/>
        <end position="295"/>
    </location>
    <ligand>
        <name>GTP</name>
        <dbReference type="ChEBI" id="CHEBI:37565"/>
    </ligand>
</feature>
<dbReference type="Gene3D" id="3.90.870.10">
    <property type="entry name" value="DHBP synthase"/>
    <property type="match status" value="1"/>
</dbReference>
<dbReference type="GO" id="GO:0008686">
    <property type="term" value="F:3,4-dihydroxy-2-butanone-4-phosphate synthase activity"/>
    <property type="evidence" value="ECO:0007669"/>
    <property type="project" value="UniProtKB-UniRule"/>
</dbReference>
<evidence type="ECO:0000313" key="22">
    <source>
        <dbReference type="Proteomes" id="UP000254519"/>
    </source>
</evidence>
<evidence type="ECO:0000256" key="7">
    <source>
        <dbReference type="ARBA" id="ARBA00022619"/>
    </source>
</evidence>
<dbReference type="FunFam" id="3.40.50.10990:FF:000001">
    <property type="entry name" value="Riboflavin biosynthesis protein RibBA"/>
    <property type="match status" value="1"/>
</dbReference>
<dbReference type="HAMAP" id="MF_00180">
    <property type="entry name" value="RibB"/>
    <property type="match status" value="1"/>
</dbReference>
<dbReference type="FunFam" id="3.90.870.10:FF:000001">
    <property type="entry name" value="Riboflavin biosynthesis protein RibBA"/>
    <property type="match status" value="1"/>
</dbReference>
<dbReference type="InterPro" id="IPR000926">
    <property type="entry name" value="RibA"/>
</dbReference>
<comment type="function">
    <text evidence="3 19">Catalyzes the conversion of D-ribulose 5-phosphate to formate and 3,4-dihydroxy-2-butanone 4-phosphate.</text>
</comment>
<comment type="cofactor">
    <cofactor evidence="19">
        <name>Zn(2+)</name>
        <dbReference type="ChEBI" id="CHEBI:29105"/>
    </cofactor>
    <text evidence="19">Binds 1 zinc ion per subunit.</text>
</comment>
<evidence type="ECO:0000256" key="15">
    <source>
        <dbReference type="ARBA" id="ARBA00023239"/>
    </source>
</evidence>
<feature type="binding site" evidence="19">
    <location>
        <begin position="250"/>
        <end position="254"/>
    </location>
    <ligand>
        <name>GTP</name>
        <dbReference type="ChEBI" id="CHEBI:37565"/>
    </ligand>
</feature>
<comment type="cofactor">
    <cofactor evidence="19">
        <name>Mg(2+)</name>
        <dbReference type="ChEBI" id="CHEBI:18420"/>
    </cofactor>
    <cofactor evidence="19">
        <name>Mn(2+)</name>
        <dbReference type="ChEBI" id="CHEBI:29035"/>
    </cofactor>
    <text evidence="19">Binds 2 divalent metal cations per subunit. Magnesium or manganese.</text>
</comment>
<dbReference type="GO" id="GO:0000287">
    <property type="term" value="F:magnesium ion binding"/>
    <property type="evidence" value="ECO:0007669"/>
    <property type="project" value="UniProtKB-UniRule"/>
</dbReference>
<evidence type="ECO:0000256" key="9">
    <source>
        <dbReference type="ARBA" id="ARBA00022741"/>
    </source>
</evidence>
<keyword evidence="22" id="KW-1185">Reference proteome</keyword>
<reference evidence="21 22" key="1">
    <citation type="submission" date="2018-06" db="EMBL/GenBank/DDBJ databases">
        <authorList>
            <consortium name="Pathogen Informatics"/>
            <person name="Doyle S."/>
        </authorList>
    </citation>
    <scope>NUCLEOTIDE SEQUENCE [LARGE SCALE GENOMIC DNA]</scope>
    <source>
        <strain evidence="22">ATCC 11859 / DSM 33 / NCIB 8841 / NCTC 4822</strain>
    </source>
</reference>
<evidence type="ECO:0000256" key="8">
    <source>
        <dbReference type="ARBA" id="ARBA00022723"/>
    </source>
</evidence>
<dbReference type="PANTHER" id="PTHR21327:SF18">
    <property type="entry name" value="3,4-DIHYDROXY-2-BUTANONE 4-PHOSPHATE SYNTHASE"/>
    <property type="match status" value="1"/>
</dbReference>